<keyword evidence="6" id="KW-0472">Membrane</keyword>
<dbReference type="PANTHER" id="PTHR28264:SF1">
    <property type="entry name" value="CYTOCHROME C OXIDASE SUBUNIT 6C"/>
    <property type="match status" value="1"/>
</dbReference>
<evidence type="ECO:0000256" key="4">
    <source>
        <dbReference type="ARBA" id="ARBA00022989"/>
    </source>
</evidence>
<sequence length="58" mass="6816">MIPPITGRLRKKMWLDASAAFGLSFASAYAYWYGVHLKDLEKQELYYFRIEQARKSAQ</sequence>
<keyword evidence="4" id="KW-1133">Transmembrane helix</keyword>
<keyword evidence="2" id="KW-0812">Transmembrane</keyword>
<dbReference type="STRING" id="1884261.A0A5C3QY26"/>
<reference evidence="7 8" key="1">
    <citation type="journal article" date="2019" name="Nat. Ecol. Evol.">
        <title>Megaphylogeny resolves global patterns of mushroom evolution.</title>
        <authorList>
            <person name="Varga T."/>
            <person name="Krizsan K."/>
            <person name="Foldi C."/>
            <person name="Dima B."/>
            <person name="Sanchez-Garcia M."/>
            <person name="Sanchez-Ramirez S."/>
            <person name="Szollosi G.J."/>
            <person name="Szarkandi J.G."/>
            <person name="Papp V."/>
            <person name="Albert L."/>
            <person name="Andreopoulos W."/>
            <person name="Angelini C."/>
            <person name="Antonin V."/>
            <person name="Barry K.W."/>
            <person name="Bougher N.L."/>
            <person name="Buchanan P."/>
            <person name="Buyck B."/>
            <person name="Bense V."/>
            <person name="Catcheside P."/>
            <person name="Chovatia M."/>
            <person name="Cooper J."/>
            <person name="Damon W."/>
            <person name="Desjardin D."/>
            <person name="Finy P."/>
            <person name="Geml J."/>
            <person name="Haridas S."/>
            <person name="Hughes K."/>
            <person name="Justo A."/>
            <person name="Karasinski D."/>
            <person name="Kautmanova I."/>
            <person name="Kiss B."/>
            <person name="Kocsube S."/>
            <person name="Kotiranta H."/>
            <person name="LaButti K.M."/>
            <person name="Lechner B.E."/>
            <person name="Liimatainen K."/>
            <person name="Lipzen A."/>
            <person name="Lukacs Z."/>
            <person name="Mihaltcheva S."/>
            <person name="Morgado L.N."/>
            <person name="Niskanen T."/>
            <person name="Noordeloos M.E."/>
            <person name="Ohm R.A."/>
            <person name="Ortiz-Santana B."/>
            <person name="Ovrebo C."/>
            <person name="Racz N."/>
            <person name="Riley R."/>
            <person name="Savchenko A."/>
            <person name="Shiryaev A."/>
            <person name="Soop K."/>
            <person name="Spirin V."/>
            <person name="Szebenyi C."/>
            <person name="Tomsovsky M."/>
            <person name="Tulloss R.E."/>
            <person name="Uehling J."/>
            <person name="Grigoriev I.V."/>
            <person name="Vagvolgyi C."/>
            <person name="Papp T."/>
            <person name="Martin F.M."/>
            <person name="Miettinen O."/>
            <person name="Hibbett D.S."/>
            <person name="Nagy L.G."/>
        </authorList>
    </citation>
    <scope>NUCLEOTIDE SEQUENCE [LARGE SCALE GENOMIC DNA]</scope>
    <source>
        <strain evidence="7 8">CBS 309.79</strain>
    </source>
</reference>
<keyword evidence="8" id="KW-1185">Reference proteome</keyword>
<dbReference type="PANTHER" id="PTHR28264">
    <property type="entry name" value="CYTOCHROME C OXIDASE SUBUNIT 7A"/>
    <property type="match status" value="1"/>
</dbReference>
<dbReference type="AlphaFoldDB" id="A0A5C3QY26"/>
<name>A0A5C3QY26_9AGAR</name>
<gene>
    <name evidence="7" type="ORF">BDV98DRAFT_589996</name>
</gene>
<evidence type="ECO:0000313" key="7">
    <source>
        <dbReference type="EMBL" id="TFL05309.1"/>
    </source>
</evidence>
<dbReference type="GO" id="GO:0004129">
    <property type="term" value="F:cytochrome-c oxidase activity"/>
    <property type="evidence" value="ECO:0007669"/>
    <property type="project" value="TreeGrafter"/>
</dbReference>
<evidence type="ECO:0000256" key="1">
    <source>
        <dbReference type="ARBA" id="ARBA00004273"/>
    </source>
</evidence>
<comment type="subcellular location">
    <subcellularLocation>
        <location evidence="1">Mitochondrion inner membrane</location>
    </subcellularLocation>
</comment>
<evidence type="ECO:0000256" key="6">
    <source>
        <dbReference type="ARBA" id="ARBA00023136"/>
    </source>
</evidence>
<dbReference type="EMBL" id="ML178817">
    <property type="protein sequence ID" value="TFL05309.1"/>
    <property type="molecule type" value="Genomic_DNA"/>
</dbReference>
<dbReference type="GO" id="GO:0005743">
    <property type="term" value="C:mitochondrial inner membrane"/>
    <property type="evidence" value="ECO:0007669"/>
    <property type="project" value="UniProtKB-SubCell"/>
</dbReference>
<dbReference type="GO" id="GO:0006123">
    <property type="term" value="P:mitochondrial electron transport, cytochrome c to oxygen"/>
    <property type="evidence" value="ECO:0007669"/>
    <property type="project" value="TreeGrafter"/>
</dbReference>
<keyword evidence="3" id="KW-0999">Mitochondrion inner membrane</keyword>
<evidence type="ECO:0000256" key="5">
    <source>
        <dbReference type="ARBA" id="ARBA00023128"/>
    </source>
</evidence>
<keyword evidence="5" id="KW-0496">Mitochondrion</keyword>
<dbReference type="Proteomes" id="UP000305067">
    <property type="component" value="Unassembled WGS sequence"/>
</dbReference>
<organism evidence="7 8">
    <name type="scientific">Pterulicium gracile</name>
    <dbReference type="NCBI Taxonomy" id="1884261"/>
    <lineage>
        <taxon>Eukaryota</taxon>
        <taxon>Fungi</taxon>
        <taxon>Dikarya</taxon>
        <taxon>Basidiomycota</taxon>
        <taxon>Agaricomycotina</taxon>
        <taxon>Agaricomycetes</taxon>
        <taxon>Agaricomycetidae</taxon>
        <taxon>Agaricales</taxon>
        <taxon>Pleurotineae</taxon>
        <taxon>Pterulaceae</taxon>
        <taxon>Pterulicium</taxon>
    </lineage>
</organism>
<proteinExistence type="predicted"/>
<protein>
    <submittedName>
        <fullName evidence="7">COX7A, subunit VIIa of cytochrome c oxidase</fullName>
    </submittedName>
</protein>
<evidence type="ECO:0000256" key="3">
    <source>
        <dbReference type="ARBA" id="ARBA00022792"/>
    </source>
</evidence>
<dbReference type="CDD" id="cd22888">
    <property type="entry name" value="CcO_VIIa_fungal"/>
    <property type="match status" value="1"/>
</dbReference>
<evidence type="ECO:0000256" key="2">
    <source>
        <dbReference type="ARBA" id="ARBA00022692"/>
    </source>
</evidence>
<evidence type="ECO:0000313" key="8">
    <source>
        <dbReference type="Proteomes" id="UP000305067"/>
    </source>
</evidence>
<accession>A0A5C3QY26</accession>